<feature type="compositionally biased region" description="Polar residues" evidence="2">
    <location>
        <begin position="452"/>
        <end position="461"/>
    </location>
</feature>
<gene>
    <name evidence="3" type="ORF">NDU88_000964</name>
</gene>
<evidence type="ECO:0000256" key="2">
    <source>
        <dbReference type="SAM" id="MobiDB-lite"/>
    </source>
</evidence>
<comment type="caution">
    <text evidence="3">The sequence shown here is derived from an EMBL/GenBank/DDBJ whole genome shotgun (WGS) entry which is preliminary data.</text>
</comment>
<organism evidence="3 4">
    <name type="scientific">Pleurodeles waltl</name>
    <name type="common">Iberian ribbed newt</name>
    <dbReference type="NCBI Taxonomy" id="8319"/>
    <lineage>
        <taxon>Eukaryota</taxon>
        <taxon>Metazoa</taxon>
        <taxon>Chordata</taxon>
        <taxon>Craniata</taxon>
        <taxon>Vertebrata</taxon>
        <taxon>Euteleostomi</taxon>
        <taxon>Amphibia</taxon>
        <taxon>Batrachia</taxon>
        <taxon>Caudata</taxon>
        <taxon>Salamandroidea</taxon>
        <taxon>Salamandridae</taxon>
        <taxon>Pleurodelinae</taxon>
        <taxon>Pleurodeles</taxon>
    </lineage>
</organism>
<proteinExistence type="predicted"/>
<dbReference type="GO" id="GO:0031674">
    <property type="term" value="C:I band"/>
    <property type="evidence" value="ECO:0007669"/>
    <property type="project" value="TreeGrafter"/>
</dbReference>
<keyword evidence="4" id="KW-1185">Reference proteome</keyword>
<dbReference type="AlphaFoldDB" id="A0AAV7KX61"/>
<dbReference type="InterPro" id="IPR051375">
    <property type="entry name" value="Tuftelin_GRINL1A/MYZAP/CCD68"/>
</dbReference>
<dbReference type="Proteomes" id="UP001066276">
    <property type="component" value="Chromosome 12"/>
</dbReference>
<dbReference type="PANTHER" id="PTHR23171">
    <property type="entry name" value="GDOWN1"/>
    <property type="match status" value="1"/>
</dbReference>
<feature type="region of interest" description="Disordered" evidence="2">
    <location>
        <begin position="448"/>
        <end position="484"/>
    </location>
</feature>
<evidence type="ECO:0000256" key="1">
    <source>
        <dbReference type="SAM" id="Coils"/>
    </source>
</evidence>
<dbReference type="EMBL" id="JANPWB010000016">
    <property type="protein sequence ID" value="KAJ1080773.1"/>
    <property type="molecule type" value="Genomic_DNA"/>
</dbReference>
<accession>A0AAV7KX61</accession>
<feature type="region of interest" description="Disordered" evidence="2">
    <location>
        <begin position="243"/>
        <end position="266"/>
    </location>
</feature>
<keyword evidence="1" id="KW-0175">Coiled coil</keyword>
<name>A0AAV7KX61_PLEWA</name>
<evidence type="ECO:0000313" key="4">
    <source>
        <dbReference type="Proteomes" id="UP001066276"/>
    </source>
</evidence>
<feature type="coiled-coil region" evidence="1">
    <location>
        <begin position="270"/>
        <end position="442"/>
    </location>
</feature>
<feature type="region of interest" description="Disordered" evidence="2">
    <location>
        <begin position="1"/>
        <end position="20"/>
    </location>
</feature>
<feature type="compositionally biased region" description="Polar residues" evidence="2">
    <location>
        <begin position="243"/>
        <end position="259"/>
    </location>
</feature>
<reference evidence="3" key="1">
    <citation type="journal article" date="2022" name="bioRxiv">
        <title>Sequencing and chromosome-scale assembly of the giantPleurodeles waltlgenome.</title>
        <authorList>
            <person name="Brown T."/>
            <person name="Elewa A."/>
            <person name="Iarovenko S."/>
            <person name="Subramanian E."/>
            <person name="Araus A.J."/>
            <person name="Petzold A."/>
            <person name="Susuki M."/>
            <person name="Suzuki K.-i.T."/>
            <person name="Hayashi T."/>
            <person name="Toyoda A."/>
            <person name="Oliveira C."/>
            <person name="Osipova E."/>
            <person name="Leigh N.D."/>
            <person name="Simon A."/>
            <person name="Yun M.H."/>
        </authorList>
    </citation>
    <scope>NUCLEOTIDE SEQUENCE</scope>
    <source>
        <strain evidence="3">20211129_DDA</strain>
        <tissue evidence="3">Liver</tissue>
    </source>
</reference>
<feature type="region of interest" description="Disordered" evidence="2">
    <location>
        <begin position="50"/>
        <end position="97"/>
    </location>
</feature>
<evidence type="ECO:0008006" key="5">
    <source>
        <dbReference type="Google" id="ProtNLM"/>
    </source>
</evidence>
<protein>
    <recommendedName>
        <fullName evidence="5">Tuftelin</fullName>
    </recommendedName>
</protein>
<evidence type="ECO:0000313" key="3">
    <source>
        <dbReference type="EMBL" id="KAJ1080773.1"/>
    </source>
</evidence>
<sequence length="490" mass="55274">MVEFHDGQDSGAAQFGQDDRSECGFESLGSAFEKICQNDYVVTGRVRLQHSRRKGGGHLEMSARSPSRSPGECGAGSDGRAPGPRPPSASAPRPCARMSGARSLCTLQQLKPEADADHVKTVRLTLQNGPTGDRGDLFKQKPVGRAFAVVSSKPVNSGQSLDSEFYKSTDGDEEIIKVYLKAKAQDKANHEWNVSQLKNEVRYIQEARTSLSRLRQDMSQHVGRQAEKPGTSLNKVLLEESNGVRQHGSQRNGVRQHGSQQDEDFPKEDIENIRETSRKLFTKLQEAEKRHQSDKAAFEVTLSHYQKEVEQTNVALKKAEDGMAHKEAEVEELHRLMSGMEKEHQDLLKKMRDGEMELEKLRALKAAPQQDRSVQLEREVQTLREKIHHLDDMLKSQQRKVRQMIEQLQNSRYVIDEKDAIIQDLQEKVSLLSAENLEMHDRIDHLLGRQAGHSTYASKTYSKPDLQNGKRQYTPPGPPKPLPLIRVLET</sequence>
<dbReference type="GO" id="GO:0035556">
    <property type="term" value="P:intracellular signal transduction"/>
    <property type="evidence" value="ECO:0007669"/>
    <property type="project" value="TreeGrafter"/>
</dbReference>
<dbReference type="PANTHER" id="PTHR23171:SF4">
    <property type="entry name" value="TUFTELIN"/>
    <property type="match status" value="1"/>
</dbReference>